<dbReference type="PROSITE" id="PS50208">
    <property type="entry name" value="CASPASE_P20"/>
    <property type="match status" value="1"/>
</dbReference>
<evidence type="ECO:0000256" key="3">
    <source>
        <dbReference type="ARBA" id="ARBA00022703"/>
    </source>
</evidence>
<dbReference type="SMART" id="SM00115">
    <property type="entry name" value="CASc"/>
    <property type="match status" value="1"/>
</dbReference>
<keyword evidence="2" id="KW-0645">Protease</keyword>
<dbReference type="Pfam" id="PF00619">
    <property type="entry name" value="CARD"/>
    <property type="match status" value="1"/>
</dbReference>
<keyword evidence="5" id="KW-0788">Thiol protease</keyword>
<dbReference type="KEGG" id="ccal:108631117"/>
<evidence type="ECO:0000313" key="13">
    <source>
        <dbReference type="RefSeq" id="XP_026674420.1"/>
    </source>
</evidence>
<comment type="similarity">
    <text evidence="1 8">Belongs to the peptidase C14A family.</text>
</comment>
<dbReference type="GO" id="GO:0006915">
    <property type="term" value="P:apoptotic process"/>
    <property type="evidence" value="ECO:0007669"/>
    <property type="project" value="UniProtKB-KW"/>
</dbReference>
<feature type="active site" evidence="7">
    <location>
        <position position="284"/>
    </location>
</feature>
<dbReference type="PANTHER" id="PTHR47901:SF8">
    <property type="entry name" value="CASPASE-3"/>
    <property type="match status" value="1"/>
</dbReference>
<dbReference type="GeneID" id="108631117"/>
<dbReference type="GO" id="GO:0006508">
    <property type="term" value="P:proteolysis"/>
    <property type="evidence" value="ECO:0007669"/>
    <property type="project" value="UniProtKB-KW"/>
</dbReference>
<dbReference type="InterPro" id="IPR001309">
    <property type="entry name" value="Pept_C14_p20"/>
</dbReference>
<dbReference type="InterPro" id="IPR029030">
    <property type="entry name" value="Caspase-like_dom_sf"/>
</dbReference>
<keyword evidence="6" id="KW-0865">Zymogen</keyword>
<dbReference type="PRINTS" id="PR00376">
    <property type="entry name" value="IL1BCENZYME"/>
</dbReference>
<proteinExistence type="inferred from homology"/>
<protein>
    <submittedName>
        <fullName evidence="13 14">Caspase Dronc</fullName>
    </submittedName>
</protein>
<dbReference type="InterPro" id="IPR002398">
    <property type="entry name" value="Pept_C14"/>
</dbReference>
<dbReference type="InterPro" id="IPR015917">
    <property type="entry name" value="Pept_C14A"/>
</dbReference>
<dbReference type="InterPro" id="IPR002138">
    <property type="entry name" value="Pept_C14_p10"/>
</dbReference>
<keyword evidence="3" id="KW-0053">Apoptosis</keyword>
<dbReference type="Gene3D" id="3.40.50.1460">
    <property type="match status" value="1"/>
</dbReference>
<dbReference type="GO" id="GO:0004197">
    <property type="term" value="F:cysteine-type endopeptidase activity"/>
    <property type="evidence" value="ECO:0007669"/>
    <property type="project" value="InterPro"/>
</dbReference>
<evidence type="ECO:0000256" key="5">
    <source>
        <dbReference type="ARBA" id="ARBA00022807"/>
    </source>
</evidence>
<evidence type="ECO:0000313" key="14">
    <source>
        <dbReference type="RefSeq" id="XP_026674421.1"/>
    </source>
</evidence>
<feature type="domain" description="Caspase family p20" evidence="10">
    <location>
        <begin position="152"/>
        <end position="288"/>
    </location>
</feature>
<keyword evidence="4" id="KW-0378">Hydrolase</keyword>
<dbReference type="Proteomes" id="UP000694925">
    <property type="component" value="Unplaced"/>
</dbReference>
<reference evidence="13 14" key="1">
    <citation type="submission" date="2025-04" db="UniProtKB">
        <authorList>
            <consortium name="RefSeq"/>
        </authorList>
    </citation>
    <scope>IDENTIFICATION</scope>
    <source>
        <tissue evidence="13 14">Whole body</tissue>
    </source>
</reference>
<feature type="domain" description="CARD" evidence="11">
    <location>
        <begin position="1"/>
        <end position="92"/>
    </location>
</feature>
<gene>
    <name evidence="13 14" type="primary">LOC108631117</name>
</gene>
<dbReference type="GO" id="GO:0042981">
    <property type="term" value="P:regulation of apoptotic process"/>
    <property type="evidence" value="ECO:0007669"/>
    <property type="project" value="InterPro"/>
</dbReference>
<evidence type="ECO:0000313" key="12">
    <source>
        <dbReference type="Proteomes" id="UP000694925"/>
    </source>
</evidence>
<dbReference type="InterPro" id="IPR011029">
    <property type="entry name" value="DEATH-like_dom_sf"/>
</dbReference>
<dbReference type="CDD" id="cd01671">
    <property type="entry name" value="CARD"/>
    <property type="match status" value="1"/>
</dbReference>
<evidence type="ECO:0000256" key="8">
    <source>
        <dbReference type="RuleBase" id="RU003971"/>
    </source>
</evidence>
<dbReference type="InterPro" id="IPR011600">
    <property type="entry name" value="Pept_C14_caspase"/>
</dbReference>
<dbReference type="Pfam" id="PF00656">
    <property type="entry name" value="Peptidase_C14"/>
    <property type="match status" value="1"/>
</dbReference>
<dbReference type="CTD" id="39173"/>
<dbReference type="PIRSF" id="PIRSF038001">
    <property type="entry name" value="Caspase_ICE"/>
    <property type="match status" value="1"/>
</dbReference>
<dbReference type="SUPFAM" id="SSF52129">
    <property type="entry name" value="Caspase-like"/>
    <property type="match status" value="1"/>
</dbReference>
<dbReference type="Gene3D" id="1.10.533.10">
    <property type="entry name" value="Death Domain, Fas"/>
    <property type="match status" value="1"/>
</dbReference>
<dbReference type="RefSeq" id="XP_026674420.1">
    <property type="nucleotide sequence ID" value="XM_026818619.1"/>
</dbReference>
<evidence type="ECO:0000256" key="1">
    <source>
        <dbReference type="ARBA" id="ARBA00010134"/>
    </source>
</evidence>
<evidence type="ECO:0000256" key="6">
    <source>
        <dbReference type="ARBA" id="ARBA00023145"/>
    </source>
</evidence>
<keyword evidence="12" id="KW-1185">Reference proteome</keyword>
<sequence>MDQEHRELIDSCCNYIIPNINMEKLWPKLLQNKVYNIEDVNIQHWENDIKNEAVIRDIVLTIKTRGPKAFTRLLASLRQSDHEDLADCLEGKRELVMNSDIETTVAIDMQDKFYLGIHTAETPLKIQVRKATEFLDGSEYDKVQKYPMRSKPRGLVLILTNIKYNDHIRKAADVDESNVKDLFEQMGFQVFIERNLTSAMLTSTIKTFSEKSELRKVDSCFVIISSHGNKNAEYEASEIECVPMNNSDPNKKDTVLCKDILKYFTAESCPNLAGKPKTFIFQLCRGNAEQTSVKHSRQVTDAAPSSSHNGEITSLVINEMTIRNQGDTLLAYATLLNNVAFRDNEVGSWFLQILCEVFMNHAYDTHLLNLLLMVDERLKVQRTNNGNCQTMEISLIGFNRNCYLNPGLFEET</sequence>
<name>A0AAJ7SBW2_9HYME</name>
<dbReference type="AlphaFoldDB" id="A0AAJ7SBW2"/>
<evidence type="ECO:0000256" key="2">
    <source>
        <dbReference type="ARBA" id="ARBA00022670"/>
    </source>
</evidence>
<dbReference type="PROSITE" id="PS50209">
    <property type="entry name" value="CARD"/>
    <property type="match status" value="1"/>
</dbReference>
<evidence type="ECO:0000256" key="4">
    <source>
        <dbReference type="ARBA" id="ARBA00022801"/>
    </source>
</evidence>
<organism evidence="12 13">
    <name type="scientific">Ceratina calcarata</name>
    <dbReference type="NCBI Taxonomy" id="156304"/>
    <lineage>
        <taxon>Eukaryota</taxon>
        <taxon>Metazoa</taxon>
        <taxon>Ecdysozoa</taxon>
        <taxon>Arthropoda</taxon>
        <taxon>Hexapoda</taxon>
        <taxon>Insecta</taxon>
        <taxon>Pterygota</taxon>
        <taxon>Neoptera</taxon>
        <taxon>Endopterygota</taxon>
        <taxon>Hymenoptera</taxon>
        <taxon>Apocrita</taxon>
        <taxon>Aculeata</taxon>
        <taxon>Apoidea</taxon>
        <taxon>Anthophila</taxon>
        <taxon>Apidae</taxon>
        <taxon>Ceratina</taxon>
        <taxon>Zadontomerus</taxon>
    </lineage>
</organism>
<evidence type="ECO:0000259" key="11">
    <source>
        <dbReference type="PROSITE" id="PS50209"/>
    </source>
</evidence>
<evidence type="ECO:0000259" key="9">
    <source>
        <dbReference type="PROSITE" id="PS50207"/>
    </source>
</evidence>
<accession>A0AAJ7SBW2</accession>
<evidence type="ECO:0000259" key="10">
    <source>
        <dbReference type="PROSITE" id="PS50208"/>
    </source>
</evidence>
<dbReference type="PROSITE" id="PS50207">
    <property type="entry name" value="CASPASE_P10"/>
    <property type="match status" value="1"/>
</dbReference>
<dbReference type="InterPro" id="IPR001315">
    <property type="entry name" value="CARD"/>
</dbReference>
<dbReference type="SUPFAM" id="SSF47986">
    <property type="entry name" value="DEATH domain"/>
    <property type="match status" value="1"/>
</dbReference>
<feature type="domain" description="Caspase family p10" evidence="9">
    <location>
        <begin position="318"/>
        <end position="406"/>
    </location>
</feature>
<dbReference type="RefSeq" id="XP_026674421.1">
    <property type="nucleotide sequence ID" value="XM_026818620.1"/>
</dbReference>
<evidence type="ECO:0000256" key="7">
    <source>
        <dbReference type="PIRSR" id="PIRSR038001-1"/>
    </source>
</evidence>
<dbReference type="PANTHER" id="PTHR47901">
    <property type="entry name" value="CASPASE RECRUITMENT DOMAIN-CONTAINING PROTEIN 18"/>
    <property type="match status" value="1"/>
</dbReference>
<feature type="active site" evidence="7">
    <location>
        <position position="227"/>
    </location>
</feature>